<evidence type="ECO:0000256" key="3">
    <source>
        <dbReference type="ARBA" id="ARBA00022692"/>
    </source>
</evidence>
<evidence type="ECO:0000313" key="10">
    <source>
        <dbReference type="EMBL" id="CED56692.1"/>
    </source>
</evidence>
<evidence type="ECO:0000256" key="8">
    <source>
        <dbReference type="SAM" id="Phobius"/>
    </source>
</evidence>
<dbReference type="Pfam" id="PF01618">
    <property type="entry name" value="MotA_ExbB"/>
    <property type="match status" value="1"/>
</dbReference>
<dbReference type="InterPro" id="IPR050790">
    <property type="entry name" value="ExbB/TolQ_transport"/>
</dbReference>
<dbReference type="STRING" id="80852.AWOD_II_0033"/>
<keyword evidence="6" id="KW-0653">Protein transport</keyword>
<keyword evidence="11" id="KW-1185">Reference proteome</keyword>
<comment type="similarity">
    <text evidence="6">Belongs to the exbB/tolQ family.</text>
</comment>
<evidence type="ECO:0000256" key="7">
    <source>
        <dbReference type="SAM" id="Coils"/>
    </source>
</evidence>
<dbReference type="PANTHER" id="PTHR30625">
    <property type="entry name" value="PROTEIN TOLQ"/>
    <property type="match status" value="1"/>
</dbReference>
<keyword evidence="7" id="KW-0175">Coiled coil</keyword>
<feature type="transmembrane region" description="Helical" evidence="8">
    <location>
        <begin position="239"/>
        <end position="263"/>
    </location>
</feature>
<evidence type="ECO:0000256" key="4">
    <source>
        <dbReference type="ARBA" id="ARBA00022989"/>
    </source>
</evidence>
<dbReference type="PANTHER" id="PTHR30625:SF11">
    <property type="entry name" value="MOTA_TOLQ_EXBB PROTON CHANNEL DOMAIN-CONTAINING PROTEIN"/>
    <property type="match status" value="1"/>
</dbReference>
<dbReference type="GO" id="GO:0017038">
    <property type="term" value="P:protein import"/>
    <property type="evidence" value="ECO:0007669"/>
    <property type="project" value="TreeGrafter"/>
</dbReference>
<dbReference type="KEGG" id="awd:AWOD_II_0033"/>
<dbReference type="InterPro" id="IPR002898">
    <property type="entry name" value="MotA_ExbB_proton_chnl"/>
</dbReference>
<organism evidence="10 11">
    <name type="scientific">Aliivibrio wodanis</name>
    <dbReference type="NCBI Taxonomy" id="80852"/>
    <lineage>
        <taxon>Bacteria</taxon>
        <taxon>Pseudomonadati</taxon>
        <taxon>Pseudomonadota</taxon>
        <taxon>Gammaproteobacteria</taxon>
        <taxon>Vibrionales</taxon>
        <taxon>Vibrionaceae</taxon>
        <taxon>Aliivibrio</taxon>
    </lineage>
</organism>
<evidence type="ECO:0000256" key="2">
    <source>
        <dbReference type="ARBA" id="ARBA00022475"/>
    </source>
</evidence>
<dbReference type="GO" id="GO:0005886">
    <property type="term" value="C:plasma membrane"/>
    <property type="evidence" value="ECO:0007669"/>
    <property type="project" value="UniProtKB-SubCell"/>
</dbReference>
<dbReference type="EMBL" id="LN554847">
    <property type="protein sequence ID" value="CED56692.1"/>
    <property type="molecule type" value="Genomic_DNA"/>
</dbReference>
<gene>
    <name evidence="10" type="ORF">AWOD_II_0033</name>
</gene>
<keyword evidence="2" id="KW-1003">Cell membrane</keyword>
<evidence type="ECO:0000259" key="9">
    <source>
        <dbReference type="Pfam" id="PF01618"/>
    </source>
</evidence>
<keyword evidence="5 8" id="KW-0472">Membrane</keyword>
<evidence type="ECO:0000256" key="6">
    <source>
        <dbReference type="RuleBase" id="RU004057"/>
    </source>
</evidence>
<sequence>MCSLFTPIFCHAGTLEQVLNDLKASGKRDISAYKKIENDKAVGLQDIKKVLTLRNQQLVEINRNNRELEEKILSVQNALHTKQQQVEKNKQAIDDIIALTVAQQKNFITNGEQFSGWNLSQVHQPIVGSEFTIGDLRQFWLEMAEQFVISGQVVKTTGEVILPSGEVVNSEIIHTGPFSQYSIDYGWLKFEPSRQSWFQIQPQPEIELSMSSWVVDPSFGYAFDSFSQRDGWFAKYKPAGIIGVLITLLAIVGFSIGVARLFVLTKEKRAVDNQVTQLDTLNDNNMLGRVVAELQTSKTNQQMEDIVDASISRELPWLNKGIGTLAVLAAIAPLMGLLGTVGGIIETFTAITTQGVTNSDLLSGGIAEALLTTKLGLLVAIPLLILHCVIRSKAQVLAEVIEYQVSSLVVDMRYRKGDKC</sequence>
<dbReference type="HOGENOM" id="CLU_047225_1_0_6"/>
<feature type="coiled-coil region" evidence="7">
    <location>
        <begin position="51"/>
        <end position="85"/>
    </location>
</feature>
<feature type="transmembrane region" description="Helical" evidence="8">
    <location>
        <begin position="322"/>
        <end position="345"/>
    </location>
</feature>
<protein>
    <submittedName>
        <fullName evidence="10">Biopolymer transport protein ExbB</fullName>
    </submittedName>
</protein>
<reference evidence="11" key="1">
    <citation type="submission" date="2014-09" db="EMBL/GenBank/DDBJ databases">
        <authorList>
            <person name="Hjerde E."/>
        </authorList>
    </citation>
    <scope>NUCLEOTIDE SEQUENCE [LARGE SCALE GENOMIC DNA]</scope>
    <source>
        <strain evidence="11">06/09/139</strain>
    </source>
</reference>
<comment type="subcellular location">
    <subcellularLocation>
        <location evidence="1">Cell membrane</location>
        <topology evidence="1">Multi-pass membrane protein</topology>
    </subcellularLocation>
    <subcellularLocation>
        <location evidence="6">Membrane</location>
        <topology evidence="6">Multi-pass membrane protein</topology>
    </subcellularLocation>
</comment>
<dbReference type="AlphaFoldDB" id="A0A090I8W2"/>
<dbReference type="PATRIC" id="fig|80852.17.peg.2767"/>
<proteinExistence type="inferred from homology"/>
<feature type="transmembrane region" description="Helical" evidence="8">
    <location>
        <begin position="365"/>
        <end position="386"/>
    </location>
</feature>
<dbReference type="Proteomes" id="UP000032427">
    <property type="component" value="Chromosome 2"/>
</dbReference>
<evidence type="ECO:0000256" key="1">
    <source>
        <dbReference type="ARBA" id="ARBA00004651"/>
    </source>
</evidence>
<evidence type="ECO:0000313" key="11">
    <source>
        <dbReference type="Proteomes" id="UP000032427"/>
    </source>
</evidence>
<keyword evidence="6" id="KW-0813">Transport</keyword>
<feature type="domain" description="MotA/TolQ/ExbB proton channel" evidence="9">
    <location>
        <begin position="291"/>
        <end position="401"/>
    </location>
</feature>
<name>A0A090I8W2_9GAMM</name>
<evidence type="ECO:0000256" key="5">
    <source>
        <dbReference type="ARBA" id="ARBA00023136"/>
    </source>
</evidence>
<keyword evidence="3 8" id="KW-0812">Transmembrane</keyword>
<accession>A0A090I8W2</accession>
<keyword evidence="4 8" id="KW-1133">Transmembrane helix</keyword>